<keyword evidence="2 4" id="KW-0378">Hydrolase</keyword>
<organism evidence="4 5">
    <name type="scientific">Piromyces finnis</name>
    <dbReference type="NCBI Taxonomy" id="1754191"/>
    <lineage>
        <taxon>Eukaryota</taxon>
        <taxon>Fungi</taxon>
        <taxon>Fungi incertae sedis</taxon>
        <taxon>Chytridiomycota</taxon>
        <taxon>Chytridiomycota incertae sedis</taxon>
        <taxon>Neocallimastigomycetes</taxon>
        <taxon>Neocallimastigales</taxon>
        <taxon>Neocallimastigaceae</taxon>
        <taxon>Piromyces</taxon>
    </lineage>
</organism>
<dbReference type="EMBL" id="MCFH01000002">
    <property type="protein sequence ID" value="ORX59984.1"/>
    <property type="molecule type" value="Genomic_DNA"/>
</dbReference>
<dbReference type="InterPro" id="IPR036380">
    <property type="entry name" value="Isochorismatase-like_sf"/>
</dbReference>
<accession>A0A1Y1VM27</accession>
<evidence type="ECO:0000313" key="4">
    <source>
        <dbReference type="EMBL" id="ORX59984.1"/>
    </source>
</evidence>
<comment type="caution">
    <text evidence="4">The sequence shown here is derived from an EMBL/GenBank/DDBJ whole genome shotgun (WGS) entry which is preliminary data.</text>
</comment>
<gene>
    <name evidence="4" type="ORF">BCR36DRAFT_342200</name>
</gene>
<dbReference type="Proteomes" id="UP000193719">
    <property type="component" value="Unassembled WGS sequence"/>
</dbReference>
<evidence type="ECO:0000256" key="2">
    <source>
        <dbReference type="ARBA" id="ARBA00022801"/>
    </source>
</evidence>
<sequence>MSPYGKTINEIQNCKKGKFSYNNSVLLLLSAQQEFNPECGKIPAHNFKTSSESLRFCLETARQNKMPIIHVMTVGNPNAELFSLGGVTTKPIKYLEPKANEKVIMKTTPNGFLKTNLKEEIDSTGRKNLIIAGYSTHLSVDATTRAAYELGYKVTIVGNACGDRDIPDGMNNMVLGKNLHRATLATLNDQYANVVGEMYDI</sequence>
<proteinExistence type="inferred from homology"/>
<dbReference type="InterPro" id="IPR050272">
    <property type="entry name" value="Isochorismatase-like_hydrls"/>
</dbReference>
<dbReference type="SUPFAM" id="SSF52499">
    <property type="entry name" value="Isochorismatase-like hydrolases"/>
    <property type="match status" value="1"/>
</dbReference>
<dbReference type="AlphaFoldDB" id="A0A1Y1VM27"/>
<dbReference type="PANTHER" id="PTHR43540:SF15">
    <property type="entry name" value="BLR5631 PROTEIN"/>
    <property type="match status" value="1"/>
</dbReference>
<keyword evidence="5" id="KW-1185">Reference proteome</keyword>
<dbReference type="STRING" id="1754191.A0A1Y1VM27"/>
<dbReference type="PANTHER" id="PTHR43540">
    <property type="entry name" value="PEROXYUREIDOACRYLATE/UREIDOACRYLATE AMIDOHYDROLASE-RELATED"/>
    <property type="match status" value="1"/>
</dbReference>
<feature type="domain" description="Isochorismatase-like" evidence="3">
    <location>
        <begin position="25"/>
        <end position="177"/>
    </location>
</feature>
<reference evidence="4 5" key="1">
    <citation type="submission" date="2016-08" db="EMBL/GenBank/DDBJ databases">
        <title>Genomes of anaerobic fungi encode conserved fungal cellulosomes for biomass hydrolysis.</title>
        <authorList>
            <consortium name="DOE Joint Genome Institute"/>
            <person name="Haitjema C.H."/>
            <person name="Gilmore S.P."/>
            <person name="Henske J.K."/>
            <person name="Solomon K.V."/>
            <person name="De Groot R."/>
            <person name="Kuo A."/>
            <person name="Mondo S.J."/>
            <person name="Salamov A.A."/>
            <person name="Labutti K."/>
            <person name="Zhao Z."/>
            <person name="Chiniquy J."/>
            <person name="Barry K."/>
            <person name="Brewer H.M."/>
            <person name="Purvine S.O."/>
            <person name="Wright A.T."/>
            <person name="Boxma B."/>
            <person name="Van Alen T."/>
            <person name="Hackstein J.H."/>
            <person name="Baker S.E."/>
            <person name="Grigoriev I.V."/>
            <person name="O'Malley M.A."/>
        </authorList>
    </citation>
    <scope>NUCLEOTIDE SEQUENCE [LARGE SCALE GENOMIC DNA]</scope>
    <source>
        <strain evidence="5">finn</strain>
    </source>
</reference>
<dbReference type="Pfam" id="PF00857">
    <property type="entry name" value="Isochorismatase"/>
    <property type="match status" value="1"/>
</dbReference>
<evidence type="ECO:0000313" key="5">
    <source>
        <dbReference type="Proteomes" id="UP000193719"/>
    </source>
</evidence>
<evidence type="ECO:0000259" key="3">
    <source>
        <dbReference type="Pfam" id="PF00857"/>
    </source>
</evidence>
<reference evidence="4 5" key="2">
    <citation type="submission" date="2016-08" db="EMBL/GenBank/DDBJ databases">
        <title>Pervasive Adenine N6-methylation of Active Genes in Fungi.</title>
        <authorList>
            <consortium name="DOE Joint Genome Institute"/>
            <person name="Mondo S.J."/>
            <person name="Dannebaum R.O."/>
            <person name="Kuo R.C."/>
            <person name="Labutti K."/>
            <person name="Haridas S."/>
            <person name="Kuo A."/>
            <person name="Salamov A."/>
            <person name="Ahrendt S.R."/>
            <person name="Lipzen A."/>
            <person name="Sullivan W."/>
            <person name="Andreopoulos W.B."/>
            <person name="Clum A."/>
            <person name="Lindquist E."/>
            <person name="Daum C."/>
            <person name="Ramamoorthy G.K."/>
            <person name="Gryganskyi A."/>
            <person name="Culley D."/>
            <person name="Magnuson J.K."/>
            <person name="James T.Y."/>
            <person name="O'Malley M.A."/>
            <person name="Stajich J.E."/>
            <person name="Spatafora J.W."/>
            <person name="Visel A."/>
            <person name="Grigoriev I.V."/>
        </authorList>
    </citation>
    <scope>NUCLEOTIDE SEQUENCE [LARGE SCALE GENOMIC DNA]</scope>
    <source>
        <strain evidence="5">finn</strain>
    </source>
</reference>
<dbReference type="InterPro" id="IPR000868">
    <property type="entry name" value="Isochorismatase-like_dom"/>
</dbReference>
<dbReference type="OrthoDB" id="245563at2759"/>
<evidence type="ECO:0000256" key="1">
    <source>
        <dbReference type="ARBA" id="ARBA00006336"/>
    </source>
</evidence>
<name>A0A1Y1VM27_9FUNG</name>
<comment type="similarity">
    <text evidence="1">Belongs to the isochorismatase family.</text>
</comment>
<dbReference type="Gene3D" id="3.40.50.850">
    <property type="entry name" value="Isochorismatase-like"/>
    <property type="match status" value="1"/>
</dbReference>
<protein>
    <submittedName>
        <fullName evidence="4">Isochorismatase hydrolase</fullName>
    </submittedName>
</protein>
<dbReference type="GO" id="GO:0016787">
    <property type="term" value="F:hydrolase activity"/>
    <property type="evidence" value="ECO:0007669"/>
    <property type="project" value="UniProtKB-KW"/>
</dbReference>